<dbReference type="InterPro" id="IPR004000">
    <property type="entry name" value="Actin"/>
</dbReference>
<organism evidence="4 5">
    <name type="scientific">Effrenium voratum</name>
    <dbReference type="NCBI Taxonomy" id="2562239"/>
    <lineage>
        <taxon>Eukaryota</taxon>
        <taxon>Sar</taxon>
        <taxon>Alveolata</taxon>
        <taxon>Dinophyceae</taxon>
        <taxon>Suessiales</taxon>
        <taxon>Symbiodiniaceae</taxon>
        <taxon>Effrenium</taxon>
    </lineage>
</organism>
<dbReference type="InterPro" id="IPR043129">
    <property type="entry name" value="ATPase_NBD"/>
</dbReference>
<dbReference type="SUPFAM" id="SSF53067">
    <property type="entry name" value="Actin-like ATPase domain"/>
    <property type="match status" value="2"/>
</dbReference>
<dbReference type="Gene3D" id="3.30.420.40">
    <property type="match status" value="2"/>
</dbReference>
<evidence type="ECO:0000256" key="3">
    <source>
        <dbReference type="SAM" id="MobiDB-lite"/>
    </source>
</evidence>
<evidence type="ECO:0000313" key="4">
    <source>
        <dbReference type="EMBL" id="CAJ1378088.1"/>
    </source>
</evidence>
<dbReference type="AlphaFoldDB" id="A0AA36MS24"/>
<gene>
    <name evidence="4" type="ORF">EVOR1521_LOCUS6722</name>
</gene>
<feature type="compositionally biased region" description="Low complexity" evidence="3">
    <location>
        <begin position="1"/>
        <end position="13"/>
    </location>
</feature>
<dbReference type="EMBL" id="CAUJNA010000513">
    <property type="protein sequence ID" value="CAJ1378088.1"/>
    <property type="molecule type" value="Genomic_DNA"/>
</dbReference>
<dbReference type="Pfam" id="PF00022">
    <property type="entry name" value="Actin"/>
    <property type="match status" value="2"/>
</dbReference>
<comment type="similarity">
    <text evidence="2">Belongs to the actin family.</text>
</comment>
<dbReference type="Gene3D" id="3.90.640.10">
    <property type="entry name" value="Actin, Chain A, domain 4"/>
    <property type="match status" value="1"/>
</dbReference>
<protein>
    <recommendedName>
        <fullName evidence="6">Actin-related protein 10</fullName>
    </recommendedName>
</protein>
<evidence type="ECO:0008006" key="6">
    <source>
        <dbReference type="Google" id="ProtNLM"/>
    </source>
</evidence>
<feature type="region of interest" description="Disordered" evidence="3">
    <location>
        <begin position="1"/>
        <end position="50"/>
    </location>
</feature>
<comment type="caution">
    <text evidence="4">The sequence shown here is derived from an EMBL/GenBank/DDBJ whole genome shotgun (WGS) entry which is preliminary data.</text>
</comment>
<name>A0AA36MS24_9DINO</name>
<evidence type="ECO:0000313" key="5">
    <source>
        <dbReference type="Proteomes" id="UP001178507"/>
    </source>
</evidence>
<evidence type="ECO:0000256" key="2">
    <source>
        <dbReference type="RuleBase" id="RU000487"/>
    </source>
</evidence>
<sequence length="441" mass="47650">MEPKAAPKAPEAKASLKLPTPGLSPKASPLGKLQVPGAASPSRLSTSSTSSAWKGVRGSMFLGGLGRSNFFTEKQALVISFGQAYTKVGLAGESRPRAIFRTPELRGRERKDSEADAEVTLPVPQEEWVQILDGLLNRIFFQYLHLSPKDRRIIVCESVYSSTQFRKALAFVLFKLFSAPSVCFVLELVLPLYLTGLHSGLVVDLGYDAARVLPTFAGVPLLSAYSAAACGVRRVLQGIKGALGSLSSEERKALEDETVLEDVLVCACYVSCDFPEDSEFAASSFRTDKDAEVRLVGRDHGLRVPAACRDIGLFFKSDKDATREDGCECETLPEAFVRALELSPVDLRSQLVQNIVVCGGAANLRGLLPRLALELQKALEDHKALGALAEKLRFTPVEFAPVSAAWTGGAIFGALEGVADYSAEDFHKGEPLPDWLRSGFL</sequence>
<dbReference type="CDD" id="cd10207">
    <property type="entry name" value="ASKHA_NBD_Arp10"/>
    <property type="match status" value="1"/>
</dbReference>
<proteinExistence type="inferred from homology"/>
<comment type="catalytic activity">
    <reaction evidence="1">
        <text>ATP + H2O = ADP + phosphate + H(+)</text>
        <dbReference type="Rhea" id="RHEA:13065"/>
        <dbReference type="ChEBI" id="CHEBI:15377"/>
        <dbReference type="ChEBI" id="CHEBI:15378"/>
        <dbReference type="ChEBI" id="CHEBI:30616"/>
        <dbReference type="ChEBI" id="CHEBI:43474"/>
        <dbReference type="ChEBI" id="CHEBI:456216"/>
    </reaction>
</comment>
<accession>A0AA36MS24</accession>
<keyword evidence="5" id="KW-1185">Reference proteome</keyword>
<dbReference type="Proteomes" id="UP001178507">
    <property type="component" value="Unassembled WGS sequence"/>
</dbReference>
<evidence type="ECO:0000256" key="1">
    <source>
        <dbReference type="ARBA" id="ARBA00049360"/>
    </source>
</evidence>
<dbReference type="SMART" id="SM00268">
    <property type="entry name" value="ACTIN"/>
    <property type="match status" value="1"/>
</dbReference>
<dbReference type="PANTHER" id="PTHR11937">
    <property type="entry name" value="ACTIN"/>
    <property type="match status" value="1"/>
</dbReference>
<reference evidence="4" key="1">
    <citation type="submission" date="2023-08" db="EMBL/GenBank/DDBJ databases">
        <authorList>
            <person name="Chen Y."/>
            <person name="Shah S."/>
            <person name="Dougan E. K."/>
            <person name="Thang M."/>
            <person name="Chan C."/>
        </authorList>
    </citation>
    <scope>NUCLEOTIDE SEQUENCE</scope>
</reference>
<feature type="compositionally biased region" description="Low complexity" evidence="3">
    <location>
        <begin position="38"/>
        <end position="50"/>
    </location>
</feature>